<reference evidence="5" key="1">
    <citation type="submission" date="2023-01" db="EMBL/GenBank/DDBJ databases">
        <title>Complete genome sequence of Planctobacterium marinum strain Dej080120_11.</title>
        <authorList>
            <person name="Ueki S."/>
            <person name="Maruyama F."/>
        </authorList>
    </citation>
    <scope>NUCLEOTIDE SEQUENCE</scope>
    <source>
        <strain evidence="5">Dej080120_11</strain>
    </source>
</reference>
<name>A0AA48KV46_9ALTE</name>
<protein>
    <submittedName>
        <fullName evidence="5">Transcriptional regulator</fullName>
    </submittedName>
</protein>
<evidence type="ECO:0000256" key="1">
    <source>
        <dbReference type="ARBA" id="ARBA00023015"/>
    </source>
</evidence>
<dbReference type="Gene3D" id="3.40.50.2300">
    <property type="match status" value="2"/>
</dbReference>
<keyword evidence="3" id="KW-0804">Transcription</keyword>
<dbReference type="InterPro" id="IPR001761">
    <property type="entry name" value="Peripla_BP/Lac1_sug-bd_dom"/>
</dbReference>
<proteinExistence type="predicted"/>
<dbReference type="CDD" id="cd06270">
    <property type="entry name" value="PBP1_GalS-like"/>
    <property type="match status" value="1"/>
</dbReference>
<keyword evidence="2" id="KW-0238">DNA-binding</keyword>
<feature type="domain" description="HTH lacI-type" evidence="4">
    <location>
        <begin position="2"/>
        <end position="56"/>
    </location>
</feature>
<dbReference type="Pfam" id="PF00532">
    <property type="entry name" value="Peripla_BP_1"/>
    <property type="match status" value="1"/>
</dbReference>
<dbReference type="PANTHER" id="PTHR30146:SF109">
    <property type="entry name" value="HTH-TYPE TRANSCRIPTIONAL REGULATOR GALS"/>
    <property type="match status" value="1"/>
</dbReference>
<dbReference type="InterPro" id="IPR010982">
    <property type="entry name" value="Lambda_DNA-bd_dom_sf"/>
</dbReference>
<dbReference type="AlphaFoldDB" id="A0AA48KV46"/>
<dbReference type="PRINTS" id="PR00036">
    <property type="entry name" value="HTHLACI"/>
</dbReference>
<dbReference type="RefSeq" id="WP_338293119.1">
    <property type="nucleotide sequence ID" value="NZ_AP027272.1"/>
</dbReference>
<evidence type="ECO:0000256" key="2">
    <source>
        <dbReference type="ARBA" id="ARBA00023125"/>
    </source>
</evidence>
<sequence>MATIKQVSELAGVSLATVSRVINNTDQVKPGTKAKVEDAMKTLGYRPNFIAQSLASNKSNTVGYVVPELHGSFFGDLLSGTERLLKQANKHLFIAAGHSNEVDEVKAIESLLSRRCDALILHLEAVSNDYLVQLAKDNVDFVVVNRFIAEISERCVTLDNVKGGYIATQALIDNGHKSIAYITGSLWKADAEDRFTGHKAALQEAGIALRPELVFEGDFQADSGYKGMSQLLNSGETITAVCCGNDEMAYGAAEAIREKGLRIPDDISLVGFDDIEFSRFLQPKLSTVKYPMRDIGETAAKMILQKIYNKDFSVKHHIFDPVMISRNSIKTL</sequence>
<evidence type="ECO:0000259" key="4">
    <source>
        <dbReference type="PROSITE" id="PS50932"/>
    </source>
</evidence>
<dbReference type="CDD" id="cd01392">
    <property type="entry name" value="HTH_LacI"/>
    <property type="match status" value="1"/>
</dbReference>
<dbReference type="PROSITE" id="PS50932">
    <property type="entry name" value="HTH_LACI_2"/>
    <property type="match status" value="1"/>
</dbReference>
<evidence type="ECO:0000313" key="6">
    <source>
        <dbReference type="Proteomes" id="UP001333710"/>
    </source>
</evidence>
<dbReference type="SUPFAM" id="SSF53822">
    <property type="entry name" value="Periplasmic binding protein-like I"/>
    <property type="match status" value="1"/>
</dbReference>
<dbReference type="PANTHER" id="PTHR30146">
    <property type="entry name" value="LACI-RELATED TRANSCRIPTIONAL REPRESSOR"/>
    <property type="match status" value="1"/>
</dbReference>
<gene>
    <name evidence="5" type="ORF">MACH26_26510</name>
</gene>
<accession>A0AA48KV46</accession>
<dbReference type="GO" id="GO:0000976">
    <property type="term" value="F:transcription cis-regulatory region binding"/>
    <property type="evidence" value="ECO:0007669"/>
    <property type="project" value="TreeGrafter"/>
</dbReference>
<dbReference type="InterPro" id="IPR000843">
    <property type="entry name" value="HTH_LacI"/>
</dbReference>
<dbReference type="GO" id="GO:0003700">
    <property type="term" value="F:DNA-binding transcription factor activity"/>
    <property type="evidence" value="ECO:0007669"/>
    <property type="project" value="TreeGrafter"/>
</dbReference>
<dbReference type="Pfam" id="PF00356">
    <property type="entry name" value="LacI"/>
    <property type="match status" value="1"/>
</dbReference>
<dbReference type="InterPro" id="IPR028082">
    <property type="entry name" value="Peripla_BP_I"/>
</dbReference>
<evidence type="ECO:0000313" key="5">
    <source>
        <dbReference type="EMBL" id="BDX07130.1"/>
    </source>
</evidence>
<organism evidence="5 6">
    <name type="scientific">Planctobacterium marinum</name>
    <dbReference type="NCBI Taxonomy" id="1631968"/>
    <lineage>
        <taxon>Bacteria</taxon>
        <taxon>Pseudomonadati</taxon>
        <taxon>Pseudomonadota</taxon>
        <taxon>Gammaproteobacteria</taxon>
        <taxon>Alteromonadales</taxon>
        <taxon>Alteromonadaceae</taxon>
        <taxon>Planctobacterium</taxon>
    </lineage>
</organism>
<dbReference type="KEGG" id="pmaw:MACH26_26510"/>
<dbReference type="SMART" id="SM00354">
    <property type="entry name" value="HTH_LACI"/>
    <property type="match status" value="1"/>
</dbReference>
<evidence type="ECO:0000256" key="3">
    <source>
        <dbReference type="ARBA" id="ARBA00023163"/>
    </source>
</evidence>
<keyword evidence="1" id="KW-0805">Transcription regulation</keyword>
<dbReference type="EMBL" id="AP027272">
    <property type="protein sequence ID" value="BDX07130.1"/>
    <property type="molecule type" value="Genomic_DNA"/>
</dbReference>
<keyword evidence="6" id="KW-1185">Reference proteome</keyword>
<dbReference type="SUPFAM" id="SSF47413">
    <property type="entry name" value="lambda repressor-like DNA-binding domains"/>
    <property type="match status" value="1"/>
</dbReference>
<dbReference type="Gene3D" id="1.10.260.40">
    <property type="entry name" value="lambda repressor-like DNA-binding domains"/>
    <property type="match status" value="1"/>
</dbReference>
<dbReference type="Proteomes" id="UP001333710">
    <property type="component" value="Chromosome"/>
</dbReference>